<dbReference type="CDD" id="cd06225">
    <property type="entry name" value="HAMP"/>
    <property type="match status" value="1"/>
</dbReference>
<evidence type="ECO:0000256" key="5">
    <source>
        <dbReference type="ARBA" id="ARBA00022679"/>
    </source>
</evidence>
<dbReference type="CDD" id="cd00075">
    <property type="entry name" value="HATPase"/>
    <property type="match status" value="1"/>
</dbReference>
<dbReference type="InterPro" id="IPR003594">
    <property type="entry name" value="HATPase_dom"/>
</dbReference>
<evidence type="ECO:0000259" key="13">
    <source>
        <dbReference type="PROSITE" id="PS50885"/>
    </source>
</evidence>
<evidence type="ECO:0000256" key="6">
    <source>
        <dbReference type="ARBA" id="ARBA00022692"/>
    </source>
</evidence>
<keyword evidence="6 11" id="KW-0812">Transmembrane</keyword>
<dbReference type="PROSITE" id="PS50885">
    <property type="entry name" value="HAMP"/>
    <property type="match status" value="1"/>
</dbReference>
<accession>A0A380BGB0</accession>
<dbReference type="SMART" id="SM00304">
    <property type="entry name" value="HAMP"/>
    <property type="match status" value="1"/>
</dbReference>
<dbReference type="Pfam" id="PF02518">
    <property type="entry name" value="HATPase_c"/>
    <property type="match status" value="1"/>
</dbReference>
<evidence type="ECO:0000313" key="14">
    <source>
        <dbReference type="EMBL" id="SUJ00988.1"/>
    </source>
</evidence>
<evidence type="ECO:0000256" key="9">
    <source>
        <dbReference type="ARBA" id="ARBA00023012"/>
    </source>
</evidence>
<evidence type="ECO:0000313" key="15">
    <source>
        <dbReference type="Proteomes" id="UP000254893"/>
    </source>
</evidence>
<dbReference type="SMART" id="SM00388">
    <property type="entry name" value="HisKA"/>
    <property type="match status" value="1"/>
</dbReference>
<dbReference type="InterPro" id="IPR036890">
    <property type="entry name" value="HATPase_C_sf"/>
</dbReference>
<keyword evidence="10 11" id="KW-0472">Membrane</keyword>
<dbReference type="InterPro" id="IPR036097">
    <property type="entry name" value="HisK_dim/P_sf"/>
</dbReference>
<keyword evidence="9" id="KW-0902">Two-component regulatory system</keyword>
<evidence type="ECO:0000256" key="2">
    <source>
        <dbReference type="ARBA" id="ARBA00004370"/>
    </source>
</evidence>
<dbReference type="SMART" id="SM00387">
    <property type="entry name" value="HATPase_c"/>
    <property type="match status" value="1"/>
</dbReference>
<feature type="domain" description="Histidine kinase" evidence="12">
    <location>
        <begin position="239"/>
        <end position="456"/>
    </location>
</feature>
<feature type="transmembrane region" description="Helical" evidence="11">
    <location>
        <begin position="7"/>
        <end position="28"/>
    </location>
</feature>
<comment type="subcellular location">
    <subcellularLocation>
        <location evidence="2">Membrane</location>
    </subcellularLocation>
</comment>
<evidence type="ECO:0000256" key="4">
    <source>
        <dbReference type="ARBA" id="ARBA00022553"/>
    </source>
</evidence>
<dbReference type="SUPFAM" id="SSF55874">
    <property type="entry name" value="ATPase domain of HSP90 chaperone/DNA topoisomerase II/histidine kinase"/>
    <property type="match status" value="1"/>
</dbReference>
<evidence type="ECO:0000259" key="12">
    <source>
        <dbReference type="PROSITE" id="PS50109"/>
    </source>
</evidence>
<proteinExistence type="predicted"/>
<dbReference type="Gene3D" id="6.10.340.10">
    <property type="match status" value="1"/>
</dbReference>
<dbReference type="EC" id="2.7.13.3" evidence="3"/>
<dbReference type="SUPFAM" id="SSF47384">
    <property type="entry name" value="Homodimeric domain of signal transducing histidine kinase"/>
    <property type="match status" value="1"/>
</dbReference>
<dbReference type="GO" id="GO:0000155">
    <property type="term" value="F:phosphorelay sensor kinase activity"/>
    <property type="evidence" value="ECO:0007669"/>
    <property type="project" value="InterPro"/>
</dbReference>
<reference evidence="14 15" key="1">
    <citation type="submission" date="2018-06" db="EMBL/GenBank/DDBJ databases">
        <authorList>
            <consortium name="Pathogen Informatics"/>
            <person name="Doyle S."/>
        </authorList>
    </citation>
    <scope>NUCLEOTIDE SEQUENCE [LARGE SCALE GENOMIC DNA]</scope>
    <source>
        <strain evidence="14 15">NCTC11388</strain>
    </source>
</reference>
<dbReference type="CDD" id="cd00082">
    <property type="entry name" value="HisKA"/>
    <property type="match status" value="1"/>
</dbReference>
<feature type="domain" description="HAMP" evidence="13">
    <location>
        <begin position="178"/>
        <end position="231"/>
    </location>
</feature>
<keyword evidence="7 14" id="KW-0418">Kinase</keyword>
<dbReference type="AlphaFoldDB" id="A0A380BGB0"/>
<evidence type="ECO:0000256" key="8">
    <source>
        <dbReference type="ARBA" id="ARBA00022989"/>
    </source>
</evidence>
<dbReference type="InterPro" id="IPR004358">
    <property type="entry name" value="Sig_transdc_His_kin-like_C"/>
</dbReference>
<dbReference type="InterPro" id="IPR003660">
    <property type="entry name" value="HAMP_dom"/>
</dbReference>
<dbReference type="SUPFAM" id="SSF158472">
    <property type="entry name" value="HAMP domain-like"/>
    <property type="match status" value="1"/>
</dbReference>
<keyword evidence="8 11" id="KW-1133">Transmembrane helix</keyword>
<evidence type="ECO:0000256" key="1">
    <source>
        <dbReference type="ARBA" id="ARBA00000085"/>
    </source>
</evidence>
<dbReference type="InterPro" id="IPR003661">
    <property type="entry name" value="HisK_dim/P_dom"/>
</dbReference>
<dbReference type="GO" id="GO:0005886">
    <property type="term" value="C:plasma membrane"/>
    <property type="evidence" value="ECO:0007669"/>
    <property type="project" value="TreeGrafter"/>
</dbReference>
<dbReference type="InterPro" id="IPR050428">
    <property type="entry name" value="TCS_sensor_his_kinase"/>
</dbReference>
<dbReference type="Pfam" id="PF00672">
    <property type="entry name" value="HAMP"/>
    <property type="match status" value="1"/>
</dbReference>
<dbReference type="Gene3D" id="3.30.565.10">
    <property type="entry name" value="Histidine kinase-like ATPase, C-terminal domain"/>
    <property type="match status" value="1"/>
</dbReference>
<evidence type="ECO:0000256" key="7">
    <source>
        <dbReference type="ARBA" id="ARBA00022777"/>
    </source>
</evidence>
<dbReference type="PANTHER" id="PTHR45436:SF5">
    <property type="entry name" value="SENSOR HISTIDINE KINASE TRCS"/>
    <property type="match status" value="1"/>
</dbReference>
<dbReference type="PANTHER" id="PTHR45436">
    <property type="entry name" value="SENSOR HISTIDINE KINASE YKOH"/>
    <property type="match status" value="1"/>
</dbReference>
<evidence type="ECO:0000256" key="3">
    <source>
        <dbReference type="ARBA" id="ARBA00012438"/>
    </source>
</evidence>
<keyword evidence="5 14" id="KW-0808">Transferase</keyword>
<dbReference type="EMBL" id="UGYW01000002">
    <property type="protein sequence ID" value="SUJ00988.1"/>
    <property type="molecule type" value="Genomic_DNA"/>
</dbReference>
<dbReference type="Pfam" id="PF00512">
    <property type="entry name" value="HisKA"/>
    <property type="match status" value="1"/>
</dbReference>
<dbReference type="RefSeq" id="WP_115169035.1">
    <property type="nucleotide sequence ID" value="NZ_UGYW01000002.1"/>
</dbReference>
<dbReference type="PROSITE" id="PS50109">
    <property type="entry name" value="HIS_KIN"/>
    <property type="match status" value="1"/>
</dbReference>
<organism evidence="14 15">
    <name type="scientific">Sphingobacterium spiritivorum</name>
    <name type="common">Flavobacterium spiritivorum</name>
    <dbReference type="NCBI Taxonomy" id="258"/>
    <lineage>
        <taxon>Bacteria</taxon>
        <taxon>Pseudomonadati</taxon>
        <taxon>Bacteroidota</taxon>
        <taxon>Sphingobacteriia</taxon>
        <taxon>Sphingobacteriales</taxon>
        <taxon>Sphingobacteriaceae</taxon>
        <taxon>Sphingobacterium</taxon>
    </lineage>
</organism>
<name>A0A380BGB0_SPHSI</name>
<comment type="catalytic activity">
    <reaction evidence="1">
        <text>ATP + protein L-histidine = ADP + protein N-phospho-L-histidine.</text>
        <dbReference type="EC" id="2.7.13.3"/>
    </reaction>
</comment>
<dbReference type="PRINTS" id="PR00344">
    <property type="entry name" value="BCTRLSENSOR"/>
</dbReference>
<keyword evidence="4" id="KW-0597">Phosphoprotein</keyword>
<protein>
    <recommendedName>
        <fullName evidence="3">histidine kinase</fullName>
        <ecNumber evidence="3">2.7.13.3</ecNumber>
    </recommendedName>
</protein>
<evidence type="ECO:0000256" key="11">
    <source>
        <dbReference type="SAM" id="Phobius"/>
    </source>
</evidence>
<gene>
    <name evidence="14" type="primary">cusS_1</name>
    <name evidence="14" type="ORF">NCTC11388_00588</name>
</gene>
<feature type="transmembrane region" description="Helical" evidence="11">
    <location>
        <begin position="154"/>
        <end position="177"/>
    </location>
</feature>
<sequence length="458" mass="52255">MGARARLTLLFTLITATILLIFGAVLYFSAKQNRQKEFYALLKKEAVTKANLFFVAGVDVQTLQNIYHNNRKIINEVEVAIYTHDFQLLYHDAVDIDVVKENLSMIDQIYNKGEVQFYLNDWQVIGIRHVYKGKTYIITAAAYDQYGYNKLANMLWVSILVFVVSILFIYVAGRFFSRRAFAPVREMTERARQISTTSLHMRLDTGHAKDELTELAETFNDLLNRLENSFEAQKQFVSNVAHELRTPLAAITAELELSTSRERSIAEYQEVIRNTLNDAKKLGRLSTSLLDFAKATYDPVEISFKSVRVDEILLDAQLQVQKVNKDYKISIHFEQDFEHDKQISVKGNSYLLMVAFANLFENGCKFSDDKQCRLTVSFTYTSITLRFSDQGIGIPEEDLQHIFTPFFRGQNKMFAEGNGIGLPLTKKIISLHKGDITVTSSNEAGTTFTVTLPVLMNT</sequence>
<evidence type="ECO:0000256" key="10">
    <source>
        <dbReference type="ARBA" id="ARBA00023136"/>
    </source>
</evidence>
<dbReference type="Gene3D" id="1.10.287.130">
    <property type="match status" value="1"/>
</dbReference>
<dbReference type="Proteomes" id="UP000254893">
    <property type="component" value="Unassembled WGS sequence"/>
</dbReference>
<dbReference type="InterPro" id="IPR005467">
    <property type="entry name" value="His_kinase_dom"/>
</dbReference>